<keyword evidence="4" id="KW-1185">Reference proteome</keyword>
<dbReference type="Pfam" id="PF10545">
    <property type="entry name" value="MADF_DNA_bdg"/>
    <property type="match status" value="1"/>
</dbReference>
<dbReference type="InterPro" id="IPR006578">
    <property type="entry name" value="MADF-dom"/>
</dbReference>
<gene>
    <name evidence="3" type="ORF">PAPOLLO_LOCUS1673</name>
</gene>
<dbReference type="GO" id="GO:0005634">
    <property type="term" value="C:nucleus"/>
    <property type="evidence" value="ECO:0007669"/>
    <property type="project" value="TreeGrafter"/>
</dbReference>
<dbReference type="GO" id="GO:0005667">
    <property type="term" value="C:transcription regulator complex"/>
    <property type="evidence" value="ECO:0007669"/>
    <property type="project" value="TreeGrafter"/>
</dbReference>
<feature type="domain" description="MADF" evidence="2">
    <location>
        <begin position="12"/>
        <end position="100"/>
    </location>
</feature>
<dbReference type="GO" id="GO:0006357">
    <property type="term" value="P:regulation of transcription by RNA polymerase II"/>
    <property type="evidence" value="ECO:0007669"/>
    <property type="project" value="TreeGrafter"/>
</dbReference>
<dbReference type="SMART" id="SM00595">
    <property type="entry name" value="MADF"/>
    <property type="match status" value="1"/>
</dbReference>
<dbReference type="PANTHER" id="PTHR12243">
    <property type="entry name" value="MADF DOMAIN TRANSCRIPTION FACTOR"/>
    <property type="match status" value="1"/>
</dbReference>
<feature type="compositionally biased region" description="Polar residues" evidence="1">
    <location>
        <begin position="92"/>
        <end position="131"/>
    </location>
</feature>
<organism evidence="3 4">
    <name type="scientific">Parnassius apollo</name>
    <name type="common">Apollo butterfly</name>
    <name type="synonym">Papilio apollo</name>
    <dbReference type="NCBI Taxonomy" id="110799"/>
    <lineage>
        <taxon>Eukaryota</taxon>
        <taxon>Metazoa</taxon>
        <taxon>Ecdysozoa</taxon>
        <taxon>Arthropoda</taxon>
        <taxon>Hexapoda</taxon>
        <taxon>Insecta</taxon>
        <taxon>Pterygota</taxon>
        <taxon>Neoptera</taxon>
        <taxon>Endopterygota</taxon>
        <taxon>Lepidoptera</taxon>
        <taxon>Glossata</taxon>
        <taxon>Ditrysia</taxon>
        <taxon>Papilionoidea</taxon>
        <taxon>Papilionidae</taxon>
        <taxon>Parnassiinae</taxon>
        <taxon>Parnassini</taxon>
        <taxon>Parnassius</taxon>
        <taxon>Parnassius</taxon>
    </lineage>
</organism>
<feature type="region of interest" description="Disordered" evidence="1">
    <location>
        <begin position="92"/>
        <end position="147"/>
    </location>
</feature>
<feature type="region of interest" description="Disordered" evidence="1">
    <location>
        <begin position="214"/>
        <end position="234"/>
    </location>
</feature>
<comment type="caution">
    <text evidence="3">The sequence shown here is derived from an EMBL/GenBank/DDBJ whole genome shotgun (WGS) entry which is preliminary data.</text>
</comment>
<feature type="compositionally biased region" description="Low complexity" evidence="1">
    <location>
        <begin position="132"/>
        <end position="142"/>
    </location>
</feature>
<evidence type="ECO:0000313" key="3">
    <source>
        <dbReference type="EMBL" id="CAG4938688.1"/>
    </source>
</evidence>
<evidence type="ECO:0000259" key="2">
    <source>
        <dbReference type="PROSITE" id="PS51029"/>
    </source>
</evidence>
<evidence type="ECO:0000256" key="1">
    <source>
        <dbReference type="SAM" id="MobiDB-lite"/>
    </source>
</evidence>
<evidence type="ECO:0000313" key="4">
    <source>
        <dbReference type="Proteomes" id="UP000691718"/>
    </source>
</evidence>
<accession>A0A8S3W3F2</accession>
<sequence length="329" mass="37288">MTNIWSNEKTLDFINEVQLHPEIWNVETGMYKDRNAKKDEWSIVATKFDISSDDAYKKFRSLRTYVKNEERKKNKSGSAGGKQTKWSFILSQDTPNTGLDSENTTENGTEAQETSSIADQEVLSETTDSLLSSVPSPKPCASKKSKTADPILEKAQNIILEASEKRRNEFAAFAEHIANKLSKYDDYTRAQAEFNIMKILFDCDMGKYRNPAAFTQSPAGDSGERASTSQSQYSEMSQYISRQNTRQPMTQEYTAPYQSPPQQYADLHHTQLTGNIAYEELVTLSIVIRKFIDSTSNKNKCALNKYLNIYLPLCIPLSLLLRVHKPLGQ</sequence>
<proteinExistence type="predicted"/>
<dbReference type="Proteomes" id="UP000691718">
    <property type="component" value="Unassembled WGS sequence"/>
</dbReference>
<dbReference type="PROSITE" id="PS51029">
    <property type="entry name" value="MADF"/>
    <property type="match status" value="1"/>
</dbReference>
<dbReference type="InterPro" id="IPR039353">
    <property type="entry name" value="TF_Adf1"/>
</dbReference>
<name>A0A8S3W3F2_PARAO</name>
<reference evidence="3" key="1">
    <citation type="submission" date="2021-04" db="EMBL/GenBank/DDBJ databases">
        <authorList>
            <person name="Tunstrom K."/>
        </authorList>
    </citation>
    <scope>NUCLEOTIDE SEQUENCE</scope>
</reference>
<dbReference type="OrthoDB" id="6920510at2759"/>
<protein>
    <submittedName>
        <fullName evidence="3">(apollo) hypothetical protein</fullName>
    </submittedName>
</protein>
<dbReference type="AlphaFoldDB" id="A0A8S3W3F2"/>
<dbReference type="PANTHER" id="PTHR12243:SF67">
    <property type="entry name" value="COREPRESSOR OF PANGOLIN, ISOFORM A-RELATED"/>
    <property type="match status" value="1"/>
</dbReference>
<dbReference type="EMBL" id="CAJQZP010000103">
    <property type="protein sequence ID" value="CAG4938688.1"/>
    <property type="molecule type" value="Genomic_DNA"/>
</dbReference>